<organism evidence="1 2">
    <name type="scientific">Tsukamurella paurometabola</name>
    <name type="common">Corynebacterium paurometabolum</name>
    <dbReference type="NCBI Taxonomy" id="2061"/>
    <lineage>
        <taxon>Bacteria</taxon>
        <taxon>Bacillati</taxon>
        <taxon>Actinomycetota</taxon>
        <taxon>Actinomycetes</taxon>
        <taxon>Mycobacteriales</taxon>
        <taxon>Tsukamurellaceae</taxon>
        <taxon>Tsukamurella</taxon>
    </lineage>
</organism>
<dbReference type="Proteomes" id="UP000271626">
    <property type="component" value="Chromosome"/>
</dbReference>
<evidence type="ECO:0000313" key="2">
    <source>
        <dbReference type="Proteomes" id="UP000271626"/>
    </source>
</evidence>
<protein>
    <submittedName>
        <fullName evidence="1">Protein of uncharacterized function (DUF2442)</fullName>
    </submittedName>
</protein>
<gene>
    <name evidence="1" type="ORF">NCTC10741_01751</name>
</gene>
<dbReference type="Gene3D" id="3.30.2020.10">
    <property type="entry name" value="NE0471-like N-terminal domain"/>
    <property type="match status" value="1"/>
</dbReference>
<accession>A0A3P8KFE0</accession>
<dbReference type="EMBL" id="LR131273">
    <property type="protein sequence ID" value="VDR38628.1"/>
    <property type="molecule type" value="Genomic_DNA"/>
</dbReference>
<name>A0A3P8KFE0_TSUPA</name>
<dbReference type="AlphaFoldDB" id="A0A3P8KFE0"/>
<proteinExistence type="predicted"/>
<dbReference type="InterPro" id="IPR036782">
    <property type="entry name" value="NE0471-like_N"/>
</dbReference>
<dbReference type="SUPFAM" id="SSF143880">
    <property type="entry name" value="NE0471 N-terminal domain-like"/>
    <property type="match status" value="1"/>
</dbReference>
<reference evidence="1 2" key="1">
    <citation type="submission" date="2018-12" db="EMBL/GenBank/DDBJ databases">
        <authorList>
            <consortium name="Pathogen Informatics"/>
        </authorList>
    </citation>
    <scope>NUCLEOTIDE SEQUENCE [LARGE SCALE GENOMIC DNA]</scope>
    <source>
        <strain evidence="1 2">NCTC10741</strain>
    </source>
</reference>
<evidence type="ECO:0000313" key="1">
    <source>
        <dbReference type="EMBL" id="VDR38628.1"/>
    </source>
</evidence>
<sequence length="165" mass="17871">MTEYPADLSDCDVVSVQVTGPHRVRVTHRDGTSAVHVFQPGAFGVHDFVSLDDPVVFANATVIDGCLAWDLGGGLVYDVAPDGLWAHAMAWCPDESHDLAAEVEDARVELAAPHMSELLPRMRELEAAGWRLNSMTKPTAEGHGQLVTAVFTRDGVSDIERRPTP</sequence>